<organism evidence="2 3">
    <name type="scientific">Panicum virgatum</name>
    <name type="common">Blackwell switchgrass</name>
    <dbReference type="NCBI Taxonomy" id="38727"/>
    <lineage>
        <taxon>Eukaryota</taxon>
        <taxon>Viridiplantae</taxon>
        <taxon>Streptophyta</taxon>
        <taxon>Embryophyta</taxon>
        <taxon>Tracheophyta</taxon>
        <taxon>Spermatophyta</taxon>
        <taxon>Magnoliopsida</taxon>
        <taxon>Liliopsida</taxon>
        <taxon>Poales</taxon>
        <taxon>Poaceae</taxon>
        <taxon>PACMAD clade</taxon>
        <taxon>Panicoideae</taxon>
        <taxon>Panicodae</taxon>
        <taxon>Paniceae</taxon>
        <taxon>Panicinae</taxon>
        <taxon>Panicum</taxon>
        <taxon>Panicum sect. Hiantes</taxon>
    </lineage>
</organism>
<name>A0A8T0MI54_PANVG</name>
<reference evidence="2" key="1">
    <citation type="submission" date="2020-05" db="EMBL/GenBank/DDBJ databases">
        <title>WGS assembly of Panicum virgatum.</title>
        <authorList>
            <person name="Lovell J.T."/>
            <person name="Jenkins J."/>
            <person name="Shu S."/>
            <person name="Juenger T.E."/>
            <person name="Schmutz J."/>
        </authorList>
    </citation>
    <scope>NUCLEOTIDE SEQUENCE</scope>
    <source>
        <strain evidence="2">AP13</strain>
    </source>
</reference>
<dbReference type="Proteomes" id="UP000823388">
    <property type="component" value="Chromosome 9N"/>
</dbReference>
<protein>
    <submittedName>
        <fullName evidence="2">Uncharacterized protein</fullName>
    </submittedName>
</protein>
<evidence type="ECO:0000313" key="2">
    <source>
        <dbReference type="EMBL" id="KAG2536675.1"/>
    </source>
</evidence>
<dbReference type="AlphaFoldDB" id="A0A8T0MI54"/>
<comment type="caution">
    <text evidence="2">The sequence shown here is derived from an EMBL/GenBank/DDBJ whole genome shotgun (WGS) entry which is preliminary data.</text>
</comment>
<evidence type="ECO:0000313" key="3">
    <source>
        <dbReference type="Proteomes" id="UP000823388"/>
    </source>
</evidence>
<sequence length="233" mass="25729">MVQMEKLVNHCDMELMKMAMLRHEQTFRQQVHARSKKTQVNSPLPSTMTLILLIILLQLVHELHRMYRVQKQLMMSGGRWRPPSELISCRRHQTRRGRQPRRRALDLGLHLPADDYILVAGADNATPPSPRQEDGLELTLAIGSGGASRSKRREPDVDVDVHRHRQRIAAAPEGDAGVPSPGRGGGGDEAAAAAAAVAMARAVPQPQDGVRWPASWAATAVVMAVGFARRRCL</sequence>
<keyword evidence="3" id="KW-1185">Reference proteome</keyword>
<gene>
    <name evidence="2" type="ORF">PVAP13_9NG221300</name>
</gene>
<dbReference type="PANTHER" id="PTHR33167">
    <property type="entry name" value="TRANSCRIPTION FACTOR, PUTATIVE (DUF863)-RELATED"/>
    <property type="match status" value="1"/>
</dbReference>
<evidence type="ECO:0000256" key="1">
    <source>
        <dbReference type="SAM" id="MobiDB-lite"/>
    </source>
</evidence>
<dbReference type="PANTHER" id="PTHR33167:SF26">
    <property type="entry name" value="EXPRESSED PROTEIN"/>
    <property type="match status" value="1"/>
</dbReference>
<accession>A0A8T0MI54</accession>
<proteinExistence type="predicted"/>
<feature type="region of interest" description="Disordered" evidence="1">
    <location>
        <begin position="169"/>
        <end position="190"/>
    </location>
</feature>
<dbReference type="EMBL" id="CM029054">
    <property type="protein sequence ID" value="KAG2536675.1"/>
    <property type="molecule type" value="Genomic_DNA"/>
</dbReference>